<dbReference type="InterPro" id="IPR045518">
    <property type="entry name" value="2EXR"/>
</dbReference>
<dbReference type="EMBL" id="BHVY01000002">
    <property type="protein sequence ID" value="GIJ84854.1"/>
    <property type="molecule type" value="Genomic_DNA"/>
</dbReference>
<dbReference type="PANTHER" id="PTHR35910">
    <property type="entry name" value="2EXR DOMAIN-CONTAINING PROTEIN"/>
    <property type="match status" value="1"/>
</dbReference>
<proteinExistence type="predicted"/>
<gene>
    <name evidence="2" type="ORF">Asppvi_003705</name>
</gene>
<dbReference type="Proteomes" id="UP001043456">
    <property type="component" value="Unassembled WGS sequence"/>
</dbReference>
<evidence type="ECO:0000259" key="1">
    <source>
        <dbReference type="Pfam" id="PF20150"/>
    </source>
</evidence>
<keyword evidence="3" id="KW-1185">Reference proteome</keyword>
<reference evidence="2 3" key="1">
    <citation type="submission" date="2018-10" db="EMBL/GenBank/DDBJ databases">
        <title>Pan-genome distribution and transcriptional activeness of fungal secondary metabolism genes in Aspergillus section Fumigati.</title>
        <authorList>
            <person name="Takahashi H."/>
            <person name="Umemura M."/>
            <person name="Ninomiya A."/>
            <person name="Kusuya Y."/>
            <person name="Urayama S."/>
            <person name="Shimizu M."/>
            <person name="Watanabe A."/>
            <person name="Kamei K."/>
            <person name="Yaguchi T."/>
            <person name="Hagiwara D."/>
        </authorList>
    </citation>
    <scope>NUCLEOTIDE SEQUENCE [LARGE SCALE GENOMIC DNA]</scope>
    <source>
        <strain evidence="2 3">IFM 55266</strain>
    </source>
</reference>
<evidence type="ECO:0000313" key="3">
    <source>
        <dbReference type="Proteomes" id="UP001043456"/>
    </source>
</evidence>
<dbReference type="PANTHER" id="PTHR35910:SF1">
    <property type="entry name" value="2EXR DOMAIN-CONTAINING PROTEIN"/>
    <property type="match status" value="1"/>
</dbReference>
<dbReference type="RefSeq" id="XP_043155601.1">
    <property type="nucleotide sequence ID" value="XM_043299666.1"/>
</dbReference>
<sequence length="230" mass="26314">MSANFHFFPLLPAEIRVYIWNLSLPTSRVIRITCERGIKPTSRRYARGFRADHPNPAQLMVNREAREETLRVFGPFFRVEDSPHACIYLAPERDTVHLAEAVLAYLGEVERNALQRMVIDVHDYLMFETYGMKDLGCMQALKEVDLIVSQTTVALYLRHDVVEVLKDAFEEYARDQPQWQIPQVRVLSASGKQRGSFKIDLAEEVATLLPSVLVDGHTTDELSGYGYQLV</sequence>
<name>A0A9P3BBC2_9EURO</name>
<dbReference type="GeneID" id="67002317"/>
<dbReference type="AlphaFoldDB" id="A0A9P3BBC2"/>
<organism evidence="2 3">
    <name type="scientific">Aspergillus pseudoviridinutans</name>
    <dbReference type="NCBI Taxonomy" id="1517512"/>
    <lineage>
        <taxon>Eukaryota</taxon>
        <taxon>Fungi</taxon>
        <taxon>Dikarya</taxon>
        <taxon>Ascomycota</taxon>
        <taxon>Pezizomycotina</taxon>
        <taxon>Eurotiomycetes</taxon>
        <taxon>Eurotiomycetidae</taxon>
        <taxon>Eurotiales</taxon>
        <taxon>Aspergillaceae</taxon>
        <taxon>Aspergillus</taxon>
        <taxon>Aspergillus subgen. Fumigati</taxon>
    </lineage>
</organism>
<dbReference type="OrthoDB" id="3473305at2759"/>
<evidence type="ECO:0000313" key="2">
    <source>
        <dbReference type="EMBL" id="GIJ84854.1"/>
    </source>
</evidence>
<protein>
    <recommendedName>
        <fullName evidence="1">2EXR domain-containing protein</fullName>
    </recommendedName>
</protein>
<dbReference type="Pfam" id="PF20150">
    <property type="entry name" value="2EXR"/>
    <property type="match status" value="1"/>
</dbReference>
<feature type="domain" description="2EXR" evidence="1">
    <location>
        <begin position="5"/>
        <end position="96"/>
    </location>
</feature>
<comment type="caution">
    <text evidence="2">The sequence shown here is derived from an EMBL/GenBank/DDBJ whole genome shotgun (WGS) entry which is preliminary data.</text>
</comment>
<accession>A0A9P3BBC2</accession>